<evidence type="ECO:0000256" key="8">
    <source>
        <dbReference type="SAM" id="Coils"/>
    </source>
</evidence>
<dbReference type="AlphaFoldDB" id="A0A2H8TUQ0"/>
<reference evidence="12" key="1">
    <citation type="submission" date="2017-10" db="EMBL/GenBank/DDBJ databases">
        <title>Transcriptome Assembly of Sugarcane Aphid Adults.</title>
        <authorList>
            <person name="Scully E.D."/>
            <person name="Palmer N.A."/>
            <person name="Geib S.M."/>
            <person name="Sarath G."/>
            <person name="Sattler S.E."/>
        </authorList>
    </citation>
    <scope>NUCLEOTIDE SEQUENCE</scope>
    <source>
        <tissue evidence="12">Whole body</tissue>
    </source>
</reference>
<comment type="similarity">
    <text evidence="2">Belongs to the syntaxin family.</text>
</comment>
<dbReference type="CDD" id="cd15851">
    <property type="entry name" value="SNARE_Syntaxin6"/>
    <property type="match status" value="1"/>
</dbReference>
<accession>A0A2H8TUQ0</accession>
<keyword evidence="4 10" id="KW-0812">Transmembrane</keyword>
<dbReference type="Pfam" id="PF05739">
    <property type="entry name" value="SNARE"/>
    <property type="match status" value="1"/>
</dbReference>
<feature type="domain" description="T-SNARE coiled-coil homology" evidence="11">
    <location>
        <begin position="54"/>
        <end position="116"/>
    </location>
</feature>
<evidence type="ECO:0000256" key="6">
    <source>
        <dbReference type="ARBA" id="ARBA00023054"/>
    </source>
</evidence>
<organism evidence="12">
    <name type="scientific">Melanaphis sacchari</name>
    <dbReference type="NCBI Taxonomy" id="742174"/>
    <lineage>
        <taxon>Eukaryota</taxon>
        <taxon>Metazoa</taxon>
        <taxon>Ecdysozoa</taxon>
        <taxon>Arthropoda</taxon>
        <taxon>Hexapoda</taxon>
        <taxon>Insecta</taxon>
        <taxon>Pterygota</taxon>
        <taxon>Neoptera</taxon>
        <taxon>Paraneoptera</taxon>
        <taxon>Hemiptera</taxon>
        <taxon>Sternorrhyncha</taxon>
        <taxon>Aphidomorpha</taxon>
        <taxon>Aphidoidea</taxon>
        <taxon>Aphididae</taxon>
        <taxon>Aphidini</taxon>
        <taxon>Melanaphis</taxon>
    </lineage>
</organism>
<keyword evidence="6 8" id="KW-0175">Coiled coil</keyword>
<evidence type="ECO:0000256" key="3">
    <source>
        <dbReference type="ARBA" id="ARBA00022448"/>
    </source>
</evidence>
<evidence type="ECO:0000256" key="4">
    <source>
        <dbReference type="ARBA" id="ARBA00022692"/>
    </source>
</evidence>
<evidence type="ECO:0000256" key="7">
    <source>
        <dbReference type="ARBA" id="ARBA00023136"/>
    </source>
</evidence>
<evidence type="ECO:0000256" key="1">
    <source>
        <dbReference type="ARBA" id="ARBA00004211"/>
    </source>
</evidence>
<sequence length="146" mass="16478">MMPRGKNGYSWELNSGTQDSEPLLERDTEDPDDVLFTSRPGTSTFVADMLSSHSHKMNNQHNQLDLISNSVKTLKNVSEDISVELDHQNVMLENLSTELDKTESRLDMVSKKVAQVLQLSDDRRQWMAIGILVGIILITIILLIIL</sequence>
<keyword evidence="7 10" id="KW-0472">Membrane</keyword>
<dbReference type="EMBL" id="GFXV01006142">
    <property type="protein sequence ID" value="MBW17947.1"/>
    <property type="molecule type" value="Transcribed_RNA"/>
</dbReference>
<gene>
    <name evidence="12" type="primary">STX10</name>
</gene>
<evidence type="ECO:0000256" key="2">
    <source>
        <dbReference type="ARBA" id="ARBA00009063"/>
    </source>
</evidence>
<protein>
    <submittedName>
        <fullName evidence="12">Syntaxin-10</fullName>
    </submittedName>
</protein>
<feature type="coiled-coil region" evidence="8">
    <location>
        <begin position="85"/>
        <end position="112"/>
    </location>
</feature>
<feature type="transmembrane region" description="Helical" evidence="10">
    <location>
        <begin position="126"/>
        <end position="145"/>
    </location>
</feature>
<dbReference type="SMART" id="SM00397">
    <property type="entry name" value="t_SNARE"/>
    <property type="match status" value="1"/>
</dbReference>
<keyword evidence="3" id="KW-0813">Transport</keyword>
<dbReference type="OrthoDB" id="546861at2759"/>
<dbReference type="GO" id="GO:0016020">
    <property type="term" value="C:membrane"/>
    <property type="evidence" value="ECO:0007669"/>
    <property type="project" value="UniProtKB-SubCell"/>
</dbReference>
<dbReference type="SUPFAM" id="SSF58038">
    <property type="entry name" value="SNARE fusion complex"/>
    <property type="match status" value="1"/>
</dbReference>
<dbReference type="FunFam" id="1.20.5.110:FF:000006">
    <property type="entry name" value="Syntaxin 6"/>
    <property type="match status" value="1"/>
</dbReference>
<evidence type="ECO:0000256" key="9">
    <source>
        <dbReference type="SAM" id="MobiDB-lite"/>
    </source>
</evidence>
<dbReference type="PROSITE" id="PS50192">
    <property type="entry name" value="T_SNARE"/>
    <property type="match status" value="1"/>
</dbReference>
<evidence type="ECO:0000256" key="10">
    <source>
        <dbReference type="SAM" id="Phobius"/>
    </source>
</evidence>
<dbReference type="Gene3D" id="1.20.5.110">
    <property type="match status" value="1"/>
</dbReference>
<feature type="region of interest" description="Disordered" evidence="9">
    <location>
        <begin position="1"/>
        <end position="38"/>
    </location>
</feature>
<evidence type="ECO:0000259" key="11">
    <source>
        <dbReference type="PROSITE" id="PS50192"/>
    </source>
</evidence>
<comment type="subcellular location">
    <subcellularLocation>
        <location evidence="1">Membrane</location>
        <topology evidence="1">Single-pass type IV membrane protein</topology>
    </subcellularLocation>
</comment>
<name>A0A2H8TUQ0_9HEMI</name>
<proteinExistence type="inferred from homology"/>
<evidence type="ECO:0000313" key="12">
    <source>
        <dbReference type="EMBL" id="MBW17947.1"/>
    </source>
</evidence>
<dbReference type="PANTHER" id="PTHR12791">
    <property type="entry name" value="GOLGI SNARE BET1-RELATED"/>
    <property type="match status" value="1"/>
</dbReference>
<dbReference type="InterPro" id="IPR000727">
    <property type="entry name" value="T_SNARE_dom"/>
</dbReference>
<evidence type="ECO:0000256" key="5">
    <source>
        <dbReference type="ARBA" id="ARBA00022989"/>
    </source>
</evidence>
<keyword evidence="5 10" id="KW-1133">Transmembrane helix</keyword>